<dbReference type="Proteomes" id="UP001229421">
    <property type="component" value="Unassembled WGS sequence"/>
</dbReference>
<evidence type="ECO:0000313" key="2">
    <source>
        <dbReference type="Proteomes" id="UP001229421"/>
    </source>
</evidence>
<gene>
    <name evidence="1" type="ORF">QVD17_28537</name>
</gene>
<organism evidence="1 2">
    <name type="scientific">Tagetes erecta</name>
    <name type="common">African marigold</name>
    <dbReference type="NCBI Taxonomy" id="13708"/>
    <lineage>
        <taxon>Eukaryota</taxon>
        <taxon>Viridiplantae</taxon>
        <taxon>Streptophyta</taxon>
        <taxon>Embryophyta</taxon>
        <taxon>Tracheophyta</taxon>
        <taxon>Spermatophyta</taxon>
        <taxon>Magnoliopsida</taxon>
        <taxon>eudicotyledons</taxon>
        <taxon>Gunneridae</taxon>
        <taxon>Pentapetalae</taxon>
        <taxon>asterids</taxon>
        <taxon>campanulids</taxon>
        <taxon>Asterales</taxon>
        <taxon>Asteraceae</taxon>
        <taxon>Asteroideae</taxon>
        <taxon>Heliantheae alliance</taxon>
        <taxon>Tageteae</taxon>
        <taxon>Tagetes</taxon>
    </lineage>
</organism>
<dbReference type="AlphaFoldDB" id="A0AAD8NSU4"/>
<proteinExistence type="predicted"/>
<dbReference type="EMBL" id="JAUHHV010000007">
    <property type="protein sequence ID" value="KAK1419371.1"/>
    <property type="molecule type" value="Genomic_DNA"/>
</dbReference>
<protein>
    <submittedName>
        <fullName evidence="1">Uncharacterized protein</fullName>
    </submittedName>
</protein>
<evidence type="ECO:0000313" key="1">
    <source>
        <dbReference type="EMBL" id="KAK1419371.1"/>
    </source>
</evidence>
<keyword evidence="2" id="KW-1185">Reference proteome</keyword>
<name>A0AAD8NSU4_TARER</name>
<comment type="caution">
    <text evidence="1">The sequence shown here is derived from an EMBL/GenBank/DDBJ whole genome shotgun (WGS) entry which is preliminary data.</text>
</comment>
<accession>A0AAD8NSU4</accession>
<sequence length="132" mass="14689">MVLYGGCGDSWQLQRCRNGGCNRRRLVTNKDELSGYCDYLKSYKSKADEVEMVAPPLSRKARFASITGMEEKNEVKIRIPIKQRTKEPDHTQRTCGLYIQSIKRSSSSSIGQTSSSSVAVDPIMSAVDPIVP</sequence>
<reference evidence="1" key="1">
    <citation type="journal article" date="2023" name="bioRxiv">
        <title>Improved chromosome-level genome assembly for marigold (Tagetes erecta).</title>
        <authorList>
            <person name="Jiang F."/>
            <person name="Yuan L."/>
            <person name="Wang S."/>
            <person name="Wang H."/>
            <person name="Xu D."/>
            <person name="Wang A."/>
            <person name="Fan W."/>
        </authorList>
    </citation>
    <scope>NUCLEOTIDE SEQUENCE</scope>
    <source>
        <strain evidence="1">WSJ</strain>
        <tissue evidence="1">Leaf</tissue>
    </source>
</reference>